<organism evidence="8 9">
    <name type="scientific">Rhodomicrobium udaipurense</name>
    <dbReference type="NCBI Taxonomy" id="1202716"/>
    <lineage>
        <taxon>Bacteria</taxon>
        <taxon>Pseudomonadati</taxon>
        <taxon>Pseudomonadota</taxon>
        <taxon>Alphaproteobacteria</taxon>
        <taxon>Hyphomicrobiales</taxon>
        <taxon>Hyphomicrobiaceae</taxon>
        <taxon>Rhodomicrobium</taxon>
    </lineage>
</organism>
<accession>A0A8I1KK10</accession>
<dbReference type="PANTHER" id="PTHR21011">
    <property type="entry name" value="MITOCHONDRIAL 28S RIBOSOMAL PROTEIN S6"/>
    <property type="match status" value="1"/>
</dbReference>
<dbReference type="GO" id="GO:0006412">
    <property type="term" value="P:translation"/>
    <property type="evidence" value="ECO:0007669"/>
    <property type="project" value="UniProtKB-UniRule"/>
</dbReference>
<keyword evidence="3 6" id="KW-0687">Ribonucleoprotein</keyword>
<sequence length="175" mass="19618">MPLYEHTFLARQDVTAQQVTGLMNTYKAVIEEHGGKVSKTEYWGLKSTAYKIKKNRRAHYAFFNIDAPHQAVLEMERQMGISTDVLRFLTVRVEELDEKPSIQMRKQDERDRERGDRDRGGDRGPRGPRRDFGGGGGGFSRDGDRGGFSRDGEGGGQRFGARPPRTETAAPGGDE</sequence>
<dbReference type="CDD" id="cd00473">
    <property type="entry name" value="bS6"/>
    <property type="match status" value="1"/>
</dbReference>
<name>A0A8I1KK10_9HYPH</name>
<gene>
    <name evidence="6 8" type="primary">rpsF</name>
    <name evidence="8" type="ORF">JDN41_08025</name>
</gene>
<comment type="similarity">
    <text evidence="1 6">Belongs to the bacterial ribosomal protein bS6 family.</text>
</comment>
<dbReference type="Proteomes" id="UP000623250">
    <property type="component" value="Unassembled WGS sequence"/>
</dbReference>
<evidence type="ECO:0000256" key="2">
    <source>
        <dbReference type="ARBA" id="ARBA00022980"/>
    </source>
</evidence>
<dbReference type="AlphaFoldDB" id="A0A8I1KK10"/>
<proteinExistence type="inferred from homology"/>
<evidence type="ECO:0000256" key="7">
    <source>
        <dbReference type="SAM" id="MobiDB-lite"/>
    </source>
</evidence>
<evidence type="ECO:0000313" key="9">
    <source>
        <dbReference type="Proteomes" id="UP000623250"/>
    </source>
</evidence>
<keyword evidence="2 6" id="KW-0689">Ribosomal protein</keyword>
<feature type="compositionally biased region" description="Basic and acidic residues" evidence="7">
    <location>
        <begin position="97"/>
        <end position="132"/>
    </location>
</feature>
<feature type="compositionally biased region" description="Basic and acidic residues" evidence="7">
    <location>
        <begin position="141"/>
        <end position="153"/>
    </location>
</feature>
<feature type="region of interest" description="Disordered" evidence="7">
    <location>
        <begin position="97"/>
        <end position="175"/>
    </location>
</feature>
<dbReference type="PANTHER" id="PTHR21011:SF1">
    <property type="entry name" value="SMALL RIBOSOMAL SUBUNIT PROTEIN BS6M"/>
    <property type="match status" value="1"/>
</dbReference>
<comment type="function">
    <text evidence="4 6">Binds together with bS18 to 16S ribosomal RNA.</text>
</comment>
<keyword evidence="6" id="KW-0694">RNA-binding</keyword>
<keyword evidence="6" id="KW-0699">rRNA-binding</keyword>
<comment type="caution">
    <text evidence="8">The sequence shown here is derived from an EMBL/GenBank/DDBJ whole genome shotgun (WGS) entry which is preliminary data.</text>
</comment>
<dbReference type="InterPro" id="IPR035980">
    <property type="entry name" value="Ribosomal_bS6_sf"/>
</dbReference>
<keyword evidence="9" id="KW-1185">Reference proteome</keyword>
<dbReference type="RefSeq" id="WP_037239867.1">
    <property type="nucleotide sequence ID" value="NZ_JAEMUK010000014.1"/>
</dbReference>
<protein>
    <recommendedName>
        <fullName evidence="5 6">Small ribosomal subunit protein bS6</fullName>
    </recommendedName>
</protein>
<evidence type="ECO:0000256" key="6">
    <source>
        <dbReference type="HAMAP-Rule" id="MF_00360"/>
    </source>
</evidence>
<evidence type="ECO:0000256" key="1">
    <source>
        <dbReference type="ARBA" id="ARBA00009512"/>
    </source>
</evidence>
<evidence type="ECO:0000256" key="5">
    <source>
        <dbReference type="ARBA" id="ARBA00035294"/>
    </source>
</evidence>
<dbReference type="GO" id="GO:0003735">
    <property type="term" value="F:structural constituent of ribosome"/>
    <property type="evidence" value="ECO:0007669"/>
    <property type="project" value="InterPro"/>
</dbReference>
<dbReference type="HAMAP" id="MF_00360">
    <property type="entry name" value="Ribosomal_bS6"/>
    <property type="match status" value="1"/>
</dbReference>
<dbReference type="InterPro" id="IPR020814">
    <property type="entry name" value="Ribosomal_S6_plastid/chlpt"/>
</dbReference>
<evidence type="ECO:0000256" key="3">
    <source>
        <dbReference type="ARBA" id="ARBA00023274"/>
    </source>
</evidence>
<dbReference type="NCBIfam" id="TIGR00166">
    <property type="entry name" value="S6"/>
    <property type="match status" value="1"/>
</dbReference>
<dbReference type="SUPFAM" id="SSF54995">
    <property type="entry name" value="Ribosomal protein S6"/>
    <property type="match status" value="1"/>
</dbReference>
<reference evidence="8 9" key="1">
    <citation type="submission" date="2020-12" db="EMBL/GenBank/DDBJ databases">
        <title>Revised draft genomes of Rhodomicrobium vannielii ATCC 17100 and Rhodomicrobium udaipurense JA643.</title>
        <authorList>
            <person name="Conners E.M."/>
            <person name="Davenport E.J."/>
            <person name="Bose A."/>
        </authorList>
    </citation>
    <scope>NUCLEOTIDE SEQUENCE [LARGE SCALE GENOMIC DNA]</scope>
    <source>
        <strain evidence="8 9">JA643</strain>
    </source>
</reference>
<evidence type="ECO:0000256" key="4">
    <source>
        <dbReference type="ARBA" id="ARBA00035104"/>
    </source>
</evidence>
<dbReference type="GO" id="GO:0070181">
    <property type="term" value="F:small ribosomal subunit rRNA binding"/>
    <property type="evidence" value="ECO:0007669"/>
    <property type="project" value="TreeGrafter"/>
</dbReference>
<dbReference type="InterPro" id="IPR000529">
    <property type="entry name" value="Ribosomal_bS6"/>
</dbReference>
<dbReference type="InterPro" id="IPR014717">
    <property type="entry name" value="Transl_elong_EF1B/ribsomal_bS6"/>
</dbReference>
<dbReference type="Gene3D" id="3.30.70.60">
    <property type="match status" value="1"/>
</dbReference>
<evidence type="ECO:0000313" key="8">
    <source>
        <dbReference type="EMBL" id="MBJ7543504.1"/>
    </source>
</evidence>
<dbReference type="Pfam" id="PF01250">
    <property type="entry name" value="Ribosomal_S6"/>
    <property type="match status" value="1"/>
</dbReference>
<dbReference type="EMBL" id="JAEMUK010000014">
    <property type="protein sequence ID" value="MBJ7543504.1"/>
    <property type="molecule type" value="Genomic_DNA"/>
</dbReference>
<dbReference type="GO" id="GO:0022627">
    <property type="term" value="C:cytosolic small ribosomal subunit"/>
    <property type="evidence" value="ECO:0007669"/>
    <property type="project" value="TreeGrafter"/>
</dbReference>